<feature type="transmembrane region" description="Helical" evidence="2">
    <location>
        <begin position="40"/>
        <end position="57"/>
    </location>
</feature>
<dbReference type="Pfam" id="PF11239">
    <property type="entry name" value="DUF3040"/>
    <property type="match status" value="1"/>
</dbReference>
<proteinExistence type="predicted"/>
<keyword evidence="2" id="KW-0472">Membrane</keyword>
<keyword evidence="4" id="KW-1185">Reference proteome</keyword>
<feature type="region of interest" description="Disordered" evidence="1">
    <location>
        <begin position="90"/>
        <end position="115"/>
    </location>
</feature>
<feature type="compositionally biased region" description="Basic and acidic residues" evidence="1">
    <location>
        <begin position="94"/>
        <end position="115"/>
    </location>
</feature>
<evidence type="ECO:0000256" key="1">
    <source>
        <dbReference type="SAM" id="MobiDB-lite"/>
    </source>
</evidence>
<accession>A0A2A9CTM7</accession>
<name>A0A2A9CTM7_9ACTN</name>
<evidence type="ECO:0000313" key="3">
    <source>
        <dbReference type="EMBL" id="PFG16982.1"/>
    </source>
</evidence>
<dbReference type="InterPro" id="IPR021401">
    <property type="entry name" value="DUF3040"/>
</dbReference>
<keyword evidence="2" id="KW-1133">Transmembrane helix</keyword>
<sequence length="115" mass="12474">MALTEEERRRLAQLEADLAADDPKFANALRGSGHRWARRQTVLAALLFFLGLAALVGGMELHWLISVLGFVVMLGAAVLALRGFEQADAAAGTTDHRQSGDRSDERHHRPSGDGN</sequence>
<evidence type="ECO:0008006" key="5">
    <source>
        <dbReference type="Google" id="ProtNLM"/>
    </source>
</evidence>
<dbReference type="RefSeq" id="WP_098460460.1">
    <property type="nucleotide sequence ID" value="NZ_PDJC01000001.1"/>
</dbReference>
<keyword evidence="2" id="KW-0812">Transmembrane</keyword>
<dbReference type="AlphaFoldDB" id="A0A2A9CTM7"/>
<evidence type="ECO:0000313" key="4">
    <source>
        <dbReference type="Proteomes" id="UP000226079"/>
    </source>
</evidence>
<dbReference type="OrthoDB" id="5244024at2"/>
<gene>
    <name evidence="3" type="ORF">ATK74_1538</name>
</gene>
<evidence type="ECO:0000256" key="2">
    <source>
        <dbReference type="SAM" id="Phobius"/>
    </source>
</evidence>
<feature type="transmembrane region" description="Helical" evidence="2">
    <location>
        <begin position="63"/>
        <end position="81"/>
    </location>
</feature>
<dbReference type="Proteomes" id="UP000226079">
    <property type="component" value="Unassembled WGS sequence"/>
</dbReference>
<comment type="caution">
    <text evidence="3">The sequence shown here is derived from an EMBL/GenBank/DDBJ whole genome shotgun (WGS) entry which is preliminary data.</text>
</comment>
<dbReference type="EMBL" id="PDJC01000001">
    <property type="protein sequence ID" value="PFG16982.1"/>
    <property type="molecule type" value="Genomic_DNA"/>
</dbReference>
<reference evidence="3 4" key="1">
    <citation type="submission" date="2017-10" db="EMBL/GenBank/DDBJ databases">
        <title>Sequencing the genomes of 1000 actinobacteria strains.</title>
        <authorList>
            <person name="Klenk H.-P."/>
        </authorList>
    </citation>
    <scope>NUCLEOTIDE SEQUENCE [LARGE SCALE GENOMIC DNA]</scope>
    <source>
        <strain evidence="3 4">DSM 15597</strain>
    </source>
</reference>
<protein>
    <recommendedName>
        <fullName evidence="5">DUF3040 family protein</fullName>
    </recommendedName>
</protein>
<organism evidence="3 4">
    <name type="scientific">Propionicimonas paludicola</name>
    <dbReference type="NCBI Taxonomy" id="185243"/>
    <lineage>
        <taxon>Bacteria</taxon>
        <taxon>Bacillati</taxon>
        <taxon>Actinomycetota</taxon>
        <taxon>Actinomycetes</taxon>
        <taxon>Propionibacteriales</taxon>
        <taxon>Nocardioidaceae</taxon>
        <taxon>Propionicimonas</taxon>
    </lineage>
</organism>